<evidence type="ECO:0000313" key="3">
    <source>
        <dbReference type="Proteomes" id="UP001499990"/>
    </source>
</evidence>
<feature type="transmembrane region" description="Helical" evidence="1">
    <location>
        <begin position="12"/>
        <end position="36"/>
    </location>
</feature>
<keyword evidence="1" id="KW-1133">Transmembrane helix</keyword>
<sequence length="322" mass="34551">MKHLISAELRRTLPRLLPVALLLLVTVGITTFSLAYQDNSHGNLRNVRQALAEQLTPAGCERDAKGLPKDVPGTPEQFLEHCLADLPYQRAGNEAWEREATHVARHFGYAQTPAGAPGIALGWLTTAPGMACVLLLAAYFTAGEWSRGTAVPLLLQEQRLSRVLLAKATTLFTWVLVTTATASAALCALAYLHTRQAYPLHHMSTTGDALAFTLRRAAVALPTLVLTCVVAVALASLLRSPARTVLVGVIGLSLAAYPTAAWLPGPVLADLMGLETLFNGKDHLWTAPVTSGVPALLMAAAWAVLLMSGARWAIRHRQRDLL</sequence>
<feature type="transmembrane region" description="Helical" evidence="1">
    <location>
        <begin position="120"/>
        <end position="142"/>
    </location>
</feature>
<evidence type="ECO:0000256" key="1">
    <source>
        <dbReference type="SAM" id="Phobius"/>
    </source>
</evidence>
<reference evidence="3" key="1">
    <citation type="journal article" date="2019" name="Int. J. Syst. Evol. Microbiol.">
        <title>The Global Catalogue of Microorganisms (GCM) 10K type strain sequencing project: providing services to taxonomists for standard genome sequencing and annotation.</title>
        <authorList>
            <consortium name="The Broad Institute Genomics Platform"/>
            <consortium name="The Broad Institute Genome Sequencing Center for Infectious Disease"/>
            <person name="Wu L."/>
            <person name="Ma J."/>
        </authorList>
    </citation>
    <scope>NUCLEOTIDE SEQUENCE [LARGE SCALE GENOMIC DNA]</scope>
    <source>
        <strain evidence="3">JCM 9651</strain>
    </source>
</reference>
<dbReference type="EMBL" id="BAAAYL010000001">
    <property type="protein sequence ID" value="GAA3371781.1"/>
    <property type="molecule type" value="Genomic_DNA"/>
</dbReference>
<protein>
    <recommendedName>
        <fullName evidence="4">ABC transporter permease</fullName>
    </recommendedName>
</protein>
<accession>A0ABP6SA90</accession>
<keyword evidence="3" id="KW-1185">Reference proteome</keyword>
<keyword evidence="1" id="KW-0812">Transmembrane</keyword>
<evidence type="ECO:0000313" key="2">
    <source>
        <dbReference type="EMBL" id="GAA3371781.1"/>
    </source>
</evidence>
<keyword evidence="1" id="KW-0472">Membrane</keyword>
<dbReference type="RefSeq" id="WP_345036388.1">
    <property type="nucleotide sequence ID" value="NZ_BAAAYL010000001.1"/>
</dbReference>
<comment type="caution">
    <text evidence="2">The sequence shown here is derived from an EMBL/GenBank/DDBJ whole genome shotgun (WGS) entry which is preliminary data.</text>
</comment>
<organism evidence="2 3">
    <name type="scientific">Streptomyces sannanensis</name>
    <dbReference type="NCBI Taxonomy" id="285536"/>
    <lineage>
        <taxon>Bacteria</taxon>
        <taxon>Bacillati</taxon>
        <taxon>Actinomycetota</taxon>
        <taxon>Actinomycetes</taxon>
        <taxon>Kitasatosporales</taxon>
        <taxon>Streptomycetaceae</taxon>
        <taxon>Streptomyces</taxon>
    </lineage>
</organism>
<proteinExistence type="predicted"/>
<feature type="transmembrane region" description="Helical" evidence="1">
    <location>
        <begin position="217"/>
        <end position="238"/>
    </location>
</feature>
<feature type="transmembrane region" description="Helical" evidence="1">
    <location>
        <begin position="163"/>
        <end position="192"/>
    </location>
</feature>
<evidence type="ECO:0008006" key="4">
    <source>
        <dbReference type="Google" id="ProtNLM"/>
    </source>
</evidence>
<feature type="transmembrane region" description="Helical" evidence="1">
    <location>
        <begin position="245"/>
        <end position="265"/>
    </location>
</feature>
<name>A0ABP6SA90_9ACTN</name>
<dbReference type="Proteomes" id="UP001499990">
    <property type="component" value="Unassembled WGS sequence"/>
</dbReference>
<gene>
    <name evidence="2" type="ORF">GCM10020367_23840</name>
</gene>
<feature type="transmembrane region" description="Helical" evidence="1">
    <location>
        <begin position="285"/>
        <end position="307"/>
    </location>
</feature>